<keyword evidence="3" id="KW-1185">Reference proteome</keyword>
<dbReference type="InParanoid" id="A0A1Z5KQD0"/>
<evidence type="ECO:0008006" key="4">
    <source>
        <dbReference type="Google" id="ProtNLM"/>
    </source>
</evidence>
<dbReference type="Proteomes" id="UP000198406">
    <property type="component" value="Unassembled WGS sequence"/>
</dbReference>
<accession>A0A1Z5KQD0</accession>
<gene>
    <name evidence="2" type="ORF">FisN_27Hu018</name>
</gene>
<feature type="region of interest" description="Disordered" evidence="1">
    <location>
        <begin position="1"/>
        <end position="39"/>
    </location>
</feature>
<evidence type="ECO:0000313" key="2">
    <source>
        <dbReference type="EMBL" id="GAX28325.1"/>
    </source>
</evidence>
<proteinExistence type="predicted"/>
<name>A0A1Z5KQD0_FISSO</name>
<dbReference type="EMBL" id="BDSP01000271">
    <property type="protein sequence ID" value="GAX28325.1"/>
    <property type="molecule type" value="Genomic_DNA"/>
</dbReference>
<sequence>MSEQHIDANDRTDDDSAKLEDLQQELKDHSAAFNPETATEAEKVHFRRVRNAIYSRIKYRRRSQLMKTLSARKADLESRNQLVREQNTKLEGYINVAKSIAENHEAHAQSPNNHPFTSQVIRDLEQLRHGAQINPPPPRRLILEPLLPSRFAAPLQAAALQGLSAQRWQQESSQGRVSEELLLLSLQNQLLGESPLSLLGASPDNTASRVPTGSSTASLEDLELLNALVARHQESTRAAGGGNPFLNPLDGILGPFSQARPNASEITLDLLSVEIMQLELDRRLLGNSDPRVDSFFQGFVVKLLRTVDDLKRRSILSPPETLRGEIEIVRLSVDIIKSFGCGRNPLNFS</sequence>
<dbReference type="AlphaFoldDB" id="A0A1Z5KQD0"/>
<evidence type="ECO:0000313" key="3">
    <source>
        <dbReference type="Proteomes" id="UP000198406"/>
    </source>
</evidence>
<evidence type="ECO:0000256" key="1">
    <source>
        <dbReference type="SAM" id="MobiDB-lite"/>
    </source>
</evidence>
<protein>
    <recommendedName>
        <fullName evidence="4">BZIP domain-containing protein</fullName>
    </recommendedName>
</protein>
<feature type="compositionally biased region" description="Basic and acidic residues" evidence="1">
    <location>
        <begin position="1"/>
        <end position="30"/>
    </location>
</feature>
<organism evidence="2 3">
    <name type="scientific">Fistulifera solaris</name>
    <name type="common">Oleaginous diatom</name>
    <dbReference type="NCBI Taxonomy" id="1519565"/>
    <lineage>
        <taxon>Eukaryota</taxon>
        <taxon>Sar</taxon>
        <taxon>Stramenopiles</taxon>
        <taxon>Ochrophyta</taxon>
        <taxon>Bacillariophyta</taxon>
        <taxon>Bacillariophyceae</taxon>
        <taxon>Bacillariophycidae</taxon>
        <taxon>Naviculales</taxon>
        <taxon>Naviculaceae</taxon>
        <taxon>Fistulifera</taxon>
    </lineage>
</organism>
<comment type="caution">
    <text evidence="2">The sequence shown here is derived from an EMBL/GenBank/DDBJ whole genome shotgun (WGS) entry which is preliminary data.</text>
</comment>
<reference evidence="2 3" key="1">
    <citation type="journal article" date="2015" name="Plant Cell">
        <title>Oil accumulation by the oleaginous diatom Fistulifera solaris as revealed by the genome and transcriptome.</title>
        <authorList>
            <person name="Tanaka T."/>
            <person name="Maeda Y."/>
            <person name="Veluchamy A."/>
            <person name="Tanaka M."/>
            <person name="Abida H."/>
            <person name="Marechal E."/>
            <person name="Bowler C."/>
            <person name="Muto M."/>
            <person name="Sunaga Y."/>
            <person name="Tanaka M."/>
            <person name="Yoshino T."/>
            <person name="Taniguchi T."/>
            <person name="Fukuda Y."/>
            <person name="Nemoto M."/>
            <person name="Matsumoto M."/>
            <person name="Wong P.S."/>
            <person name="Aburatani S."/>
            <person name="Fujibuchi W."/>
        </authorList>
    </citation>
    <scope>NUCLEOTIDE SEQUENCE [LARGE SCALE GENOMIC DNA]</scope>
    <source>
        <strain evidence="2 3">JPCC DA0580</strain>
    </source>
</reference>